<name>A0A8K0V7F5_9RHOB</name>
<evidence type="ECO:0000256" key="1">
    <source>
        <dbReference type="SAM" id="SignalP"/>
    </source>
</evidence>
<accession>A0A8K0V7F5</accession>
<dbReference type="EMBL" id="JAESVN010000002">
    <property type="protein sequence ID" value="MBL4916526.1"/>
    <property type="molecule type" value="Genomic_DNA"/>
</dbReference>
<feature type="chain" id="PRO_5035457242" evidence="1">
    <location>
        <begin position="24"/>
        <end position="213"/>
    </location>
</feature>
<gene>
    <name evidence="3" type="ORF">JL811_04770</name>
</gene>
<dbReference type="Gene3D" id="2.30.30.40">
    <property type="entry name" value="SH3 Domains"/>
    <property type="match status" value="1"/>
</dbReference>
<evidence type="ECO:0000313" key="3">
    <source>
        <dbReference type="EMBL" id="MBL4916526.1"/>
    </source>
</evidence>
<evidence type="ECO:0000313" key="4">
    <source>
        <dbReference type="Proteomes" id="UP000648908"/>
    </source>
</evidence>
<organism evidence="3 4">
    <name type="scientific">Szabonella alba</name>
    <dbReference type="NCBI Taxonomy" id="2804194"/>
    <lineage>
        <taxon>Bacteria</taxon>
        <taxon>Pseudomonadati</taxon>
        <taxon>Pseudomonadota</taxon>
        <taxon>Alphaproteobacteria</taxon>
        <taxon>Rhodobacterales</taxon>
        <taxon>Paracoccaceae</taxon>
        <taxon>Szabonella</taxon>
    </lineage>
</organism>
<dbReference type="RefSeq" id="WP_202687314.1">
    <property type="nucleotide sequence ID" value="NZ_JAESVN010000002.1"/>
</dbReference>
<protein>
    <submittedName>
        <fullName evidence="3">SH3 domain-containing protein</fullName>
    </submittedName>
</protein>
<dbReference type="AlphaFoldDB" id="A0A8K0V7F5"/>
<keyword evidence="1" id="KW-0732">Signal</keyword>
<evidence type="ECO:0000259" key="2">
    <source>
        <dbReference type="Pfam" id="PF08239"/>
    </source>
</evidence>
<dbReference type="Pfam" id="PF08239">
    <property type="entry name" value="SH3_3"/>
    <property type="match status" value="1"/>
</dbReference>
<feature type="signal peptide" evidence="1">
    <location>
        <begin position="1"/>
        <end position="23"/>
    </location>
</feature>
<keyword evidence="4" id="KW-1185">Reference proteome</keyword>
<feature type="domain" description="SH3b" evidence="2">
    <location>
        <begin position="40"/>
        <end position="92"/>
    </location>
</feature>
<dbReference type="Proteomes" id="UP000648908">
    <property type="component" value="Unassembled WGS sequence"/>
</dbReference>
<sequence>MRRAVAALVVALLLTGFSVAAPAQDLPALHDVTGVAADDQLNIRAEPSASAPVLGGFAPGTAGVEVTGISPDGGWGRVNLNERAGWVSMRFLARQPGPDWWHLAQPLSCYGTEPFWSLRLDADARRLNLSRMGGDPVDLVIDWSADVSGRRGQAGMALRGPDSTGFAALTGQDCSDGMSDFSFGIALSLFLSGEGTADGSVAQGLSGCCSLAR</sequence>
<dbReference type="InterPro" id="IPR003646">
    <property type="entry name" value="SH3-like_bac-type"/>
</dbReference>
<reference evidence="3" key="1">
    <citation type="submission" date="2021-01" db="EMBL/GenBank/DDBJ databases">
        <title>Tabrizicola alba sp. nov. a motile alkaliphilic bacterium isolated from a soda lake.</title>
        <authorList>
            <person name="Szuroczki S."/>
            <person name="Abbaszade G."/>
            <person name="Schumann P."/>
            <person name="Toth E."/>
        </authorList>
    </citation>
    <scope>NUCLEOTIDE SEQUENCE</scope>
    <source>
        <strain evidence="3">DMG-N-6</strain>
    </source>
</reference>
<comment type="caution">
    <text evidence="3">The sequence shown here is derived from an EMBL/GenBank/DDBJ whole genome shotgun (WGS) entry which is preliminary data.</text>
</comment>
<proteinExistence type="predicted"/>